<evidence type="ECO:0000313" key="2">
    <source>
        <dbReference type="EMBL" id="RNL60725.1"/>
    </source>
</evidence>
<dbReference type="Proteomes" id="UP000267128">
    <property type="component" value="Unassembled WGS sequence"/>
</dbReference>
<dbReference type="SUPFAM" id="SSF51419">
    <property type="entry name" value="PLP-binding barrel"/>
    <property type="match status" value="1"/>
</dbReference>
<dbReference type="OrthoDB" id="2986620at2"/>
<dbReference type="InterPro" id="IPR029066">
    <property type="entry name" value="PLP-binding_barrel"/>
</dbReference>
<dbReference type="EMBL" id="RJSE01000009">
    <property type="protein sequence ID" value="RNL60725.1"/>
    <property type="molecule type" value="Genomic_DNA"/>
</dbReference>
<evidence type="ECO:0000259" key="1">
    <source>
        <dbReference type="Pfam" id="PF01168"/>
    </source>
</evidence>
<dbReference type="Gene3D" id="3.20.20.10">
    <property type="entry name" value="Alanine racemase"/>
    <property type="match status" value="1"/>
</dbReference>
<evidence type="ECO:0000313" key="3">
    <source>
        <dbReference type="Proteomes" id="UP000267128"/>
    </source>
</evidence>
<accession>A0A3N0CB91</accession>
<protein>
    <submittedName>
        <fullName evidence="2">Alanine racemase</fullName>
    </submittedName>
</protein>
<gene>
    <name evidence="2" type="ORF">EFK50_20690</name>
</gene>
<keyword evidence="3" id="KW-1185">Reference proteome</keyword>
<dbReference type="AlphaFoldDB" id="A0A3N0CB91"/>
<reference evidence="2 3" key="1">
    <citation type="submission" date="2018-11" db="EMBL/GenBank/DDBJ databases">
        <authorList>
            <person name="Li F."/>
        </authorList>
    </citation>
    <scope>NUCLEOTIDE SEQUENCE [LARGE SCALE GENOMIC DNA]</scope>
    <source>
        <strain evidence="2 3">Gsoil 097</strain>
    </source>
</reference>
<feature type="domain" description="Alanine racemase N-terminal" evidence="1">
    <location>
        <begin position="9"/>
        <end position="160"/>
    </location>
</feature>
<sequence length="352" mass="37764">MSLVLHVDGDRWRSHLRAVAEARPGLVPVIKGNGYGFGLGRLARKSGWLGADVVAVGTPSELTEVANRYDGDLLVLTPWRAFEPLPADVDRRRLIHTVDRLEDLEALAATGDRPRVVLELITSMKRHGFTPRGLREAVRSEAGQRVRVEGASLHLPLGPAGGNLAEVETLMTEVVAAGLAAGTAPAVWVSHLSTNDVATLTTRYPEIRFRQRIGTELWLGDRGALRVSAHVLDSHPVERGEVFGYRGRTLARSGTILIVSGGTAHGIGLESPTGESSARARVSTLARGGLDALGLSKSPFTVAGKSRYFAEPPHMQASMLFLPSEAPVPEIGDTVDVRVRFTATTFDAVEIS</sequence>
<dbReference type="RefSeq" id="WP_123229477.1">
    <property type="nucleotide sequence ID" value="NZ_RJSE01000009.1"/>
</dbReference>
<comment type="caution">
    <text evidence="2">The sequence shown here is derived from an EMBL/GenBank/DDBJ whole genome shotgun (WGS) entry which is preliminary data.</text>
</comment>
<dbReference type="Pfam" id="PF01168">
    <property type="entry name" value="Ala_racemase_N"/>
    <property type="match status" value="1"/>
</dbReference>
<organism evidence="2 3">
    <name type="scientific">Nocardioides marmoriginsengisoli</name>
    <dbReference type="NCBI Taxonomy" id="661483"/>
    <lineage>
        <taxon>Bacteria</taxon>
        <taxon>Bacillati</taxon>
        <taxon>Actinomycetota</taxon>
        <taxon>Actinomycetes</taxon>
        <taxon>Propionibacteriales</taxon>
        <taxon>Nocardioidaceae</taxon>
        <taxon>Nocardioides</taxon>
    </lineage>
</organism>
<name>A0A3N0CB91_9ACTN</name>
<proteinExistence type="predicted"/>
<dbReference type="InterPro" id="IPR001608">
    <property type="entry name" value="Ala_racemase_N"/>
</dbReference>